<keyword evidence="5" id="KW-0574">Periplasm</keyword>
<feature type="transmembrane region" description="Helical" evidence="7">
    <location>
        <begin position="7"/>
        <end position="26"/>
    </location>
</feature>
<name>A5N568_CLOK5</name>
<evidence type="ECO:0000256" key="6">
    <source>
        <dbReference type="ARBA" id="ARBA00022841"/>
    </source>
</evidence>
<dbReference type="EMBL" id="CP000673">
    <property type="protein sequence ID" value="EDK32449.1"/>
    <property type="molecule type" value="Genomic_DNA"/>
</dbReference>
<reference evidence="9 10" key="1">
    <citation type="journal article" date="2008" name="Proc. Natl. Acad. Sci. U.S.A.">
        <title>The genome of Clostridium kluyveri, a strict anaerobe with unique metabolic features.</title>
        <authorList>
            <person name="Seedorf H."/>
            <person name="Fricke W.F."/>
            <person name="Veith B."/>
            <person name="Brueggemann H."/>
            <person name="Liesegang H."/>
            <person name="Strittmatter A."/>
            <person name="Miethke M."/>
            <person name="Buckel W."/>
            <person name="Hinderberger J."/>
            <person name="Li F."/>
            <person name="Hagemeier C."/>
            <person name="Thauer R.K."/>
            <person name="Gottschalk G."/>
        </authorList>
    </citation>
    <scope>NUCLEOTIDE SEQUENCE [LARGE SCALE GENOMIC DNA]</scope>
    <source>
        <strain evidence="10">ATCC 8527 / DSM 555 / NCIMB 10680</strain>
    </source>
</reference>
<keyword evidence="7" id="KW-0812">Transmembrane</keyword>
<proteinExistence type="predicted"/>
<evidence type="ECO:0000256" key="5">
    <source>
        <dbReference type="ARBA" id="ARBA00022764"/>
    </source>
</evidence>
<comment type="subcellular location">
    <subcellularLocation>
        <location evidence="1">Periplasm</location>
    </subcellularLocation>
</comment>
<keyword evidence="6" id="KW-0016">Alginate biosynthesis</keyword>
<sequence>MSKLRSIIYILGFLSIIFIISILFWVTPQKKVSNIENRVLCQKPKINMEKLLSGEYFKAFDNYVNDQIPVRDTFIKYYTEINMKVLLKKKINDVVMGKNRYLLAYTSYPFDNYKFNSSESKKEENNISRMVDNIAVLKNYINSYGGDFYFVGIPNQVSYYKNSYPKYFYNSSEKLTFRNKLMFSKLNQKNIKNINMNEVFLKSNENNIYFKTDHHYNFNGALMVYQAIINKALEEEHIRTLSTLKYNDFKVITLNNTFIGSRNNQLYELFKNNDKLQIAYPKKTINYKKYESGSSDNKLYYIPSDPKEPVTYSVYMGGDKPETIIKTNRNYLDNILIFGDSYTNAVEPLLYLNFNETRILDLRYYNKKSLYEYIEGYKPKLVVMIRDDGSYTLESGNGKFN</sequence>
<comment type="pathway">
    <text evidence="2">Glycan biosynthesis; alginate biosynthesis.</text>
</comment>
<keyword evidence="7" id="KW-0472">Membrane</keyword>
<keyword evidence="7" id="KW-1133">Transmembrane helix</keyword>
<protein>
    <recommendedName>
        <fullName evidence="8">AlgX/AlgJ SGNH hydrolase-like domain-containing protein</fullName>
    </recommendedName>
</protein>
<dbReference type="Pfam" id="PF16822">
    <property type="entry name" value="ALGX"/>
    <property type="match status" value="1"/>
</dbReference>
<evidence type="ECO:0000256" key="3">
    <source>
        <dbReference type="ARBA" id="ARBA00022679"/>
    </source>
</evidence>
<dbReference type="Proteomes" id="UP000002411">
    <property type="component" value="Chromosome"/>
</dbReference>
<evidence type="ECO:0000256" key="1">
    <source>
        <dbReference type="ARBA" id="ARBA00004418"/>
    </source>
</evidence>
<organism evidence="9 10">
    <name type="scientific">Clostridium kluyveri (strain ATCC 8527 / DSM 555 / NBRC 12016 / NCIMB 10680 / K1)</name>
    <dbReference type="NCBI Taxonomy" id="431943"/>
    <lineage>
        <taxon>Bacteria</taxon>
        <taxon>Bacillati</taxon>
        <taxon>Bacillota</taxon>
        <taxon>Clostridia</taxon>
        <taxon>Eubacteriales</taxon>
        <taxon>Clostridiaceae</taxon>
        <taxon>Clostridium</taxon>
    </lineage>
</organism>
<feature type="domain" description="AlgX/AlgJ SGNH hydrolase-like" evidence="8">
    <location>
        <begin position="118"/>
        <end position="249"/>
    </location>
</feature>
<evidence type="ECO:0000256" key="2">
    <source>
        <dbReference type="ARBA" id="ARBA00005182"/>
    </source>
</evidence>
<evidence type="ECO:0000259" key="8">
    <source>
        <dbReference type="Pfam" id="PF16822"/>
    </source>
</evidence>
<gene>
    <name evidence="9" type="ordered locus">CKL_0395</name>
</gene>
<dbReference type="AlphaFoldDB" id="A5N568"/>
<dbReference type="InterPro" id="IPR031811">
    <property type="entry name" value="ALGX/ALGJ_SGNH-like"/>
</dbReference>
<dbReference type="KEGG" id="ckl:CKL_0395"/>
<keyword evidence="10" id="KW-1185">Reference proteome</keyword>
<dbReference type="HOGENOM" id="CLU_031022_0_0_9"/>
<keyword evidence="4" id="KW-0732">Signal</keyword>
<evidence type="ECO:0000256" key="7">
    <source>
        <dbReference type="SAM" id="Phobius"/>
    </source>
</evidence>
<dbReference type="STRING" id="431943.CKL_0395"/>
<keyword evidence="3" id="KW-0808">Transferase</keyword>
<dbReference type="RefSeq" id="WP_011988964.1">
    <property type="nucleotide sequence ID" value="NC_009706.1"/>
</dbReference>
<evidence type="ECO:0000313" key="9">
    <source>
        <dbReference type="EMBL" id="EDK32449.1"/>
    </source>
</evidence>
<dbReference type="eggNOG" id="ENOG502Z8CW">
    <property type="taxonomic scope" value="Bacteria"/>
</dbReference>
<evidence type="ECO:0000256" key="4">
    <source>
        <dbReference type="ARBA" id="ARBA00022729"/>
    </source>
</evidence>
<accession>A5N568</accession>
<evidence type="ECO:0000313" key="10">
    <source>
        <dbReference type="Proteomes" id="UP000002411"/>
    </source>
</evidence>